<evidence type="ECO:0000313" key="16">
    <source>
        <dbReference type="Proteomes" id="UP001221142"/>
    </source>
</evidence>
<dbReference type="SUPFAM" id="SSF52540">
    <property type="entry name" value="P-loop containing nucleoside triphosphate hydrolases"/>
    <property type="match status" value="1"/>
</dbReference>
<evidence type="ECO:0000256" key="8">
    <source>
        <dbReference type="ARBA" id="ARBA00022989"/>
    </source>
</evidence>
<dbReference type="PANTHER" id="PTHR23070">
    <property type="entry name" value="BCS1 AAA-TYPE ATPASE"/>
    <property type="match status" value="1"/>
</dbReference>
<keyword evidence="10" id="KW-0472">Membrane</keyword>
<feature type="compositionally biased region" description="Basic and acidic residues" evidence="12">
    <location>
        <begin position="499"/>
        <end position="519"/>
    </location>
</feature>
<comment type="caution">
    <text evidence="15">The sequence shown here is derived from an EMBL/GenBank/DDBJ whole genome shotgun (WGS) entry which is preliminary data.</text>
</comment>
<dbReference type="Pfam" id="PF25426">
    <property type="entry name" value="AAA_lid_BCS1"/>
    <property type="match status" value="1"/>
</dbReference>
<evidence type="ECO:0000256" key="12">
    <source>
        <dbReference type="SAM" id="MobiDB-lite"/>
    </source>
</evidence>
<reference evidence="15" key="1">
    <citation type="submission" date="2023-03" db="EMBL/GenBank/DDBJ databases">
        <title>Massive genome expansion in bonnet fungi (Mycena s.s.) driven by repeated elements and novel gene families across ecological guilds.</title>
        <authorList>
            <consortium name="Lawrence Berkeley National Laboratory"/>
            <person name="Harder C.B."/>
            <person name="Miyauchi S."/>
            <person name="Viragh M."/>
            <person name="Kuo A."/>
            <person name="Thoen E."/>
            <person name="Andreopoulos B."/>
            <person name="Lu D."/>
            <person name="Skrede I."/>
            <person name="Drula E."/>
            <person name="Henrissat B."/>
            <person name="Morin E."/>
            <person name="Kohler A."/>
            <person name="Barry K."/>
            <person name="LaButti K."/>
            <person name="Morin E."/>
            <person name="Salamov A."/>
            <person name="Lipzen A."/>
            <person name="Mereny Z."/>
            <person name="Hegedus B."/>
            <person name="Baldrian P."/>
            <person name="Stursova M."/>
            <person name="Weitz H."/>
            <person name="Taylor A."/>
            <person name="Grigoriev I.V."/>
            <person name="Nagy L.G."/>
            <person name="Martin F."/>
            <person name="Kauserud H."/>
        </authorList>
    </citation>
    <scope>NUCLEOTIDE SEQUENCE</scope>
    <source>
        <strain evidence="15">9284</strain>
    </source>
</reference>
<proteinExistence type="inferred from homology"/>
<dbReference type="Proteomes" id="UP001221142">
    <property type="component" value="Unassembled WGS sequence"/>
</dbReference>
<evidence type="ECO:0000259" key="14">
    <source>
        <dbReference type="SMART" id="SM01024"/>
    </source>
</evidence>
<dbReference type="InterPro" id="IPR003593">
    <property type="entry name" value="AAA+_ATPase"/>
</dbReference>
<keyword evidence="16" id="KW-1185">Reference proteome</keyword>
<evidence type="ECO:0000256" key="2">
    <source>
        <dbReference type="ARBA" id="ARBA00007448"/>
    </source>
</evidence>
<feature type="domain" description="AAA+ ATPase" evidence="13">
    <location>
        <begin position="264"/>
        <end position="411"/>
    </location>
</feature>
<accession>A0AAD7F815</accession>
<evidence type="ECO:0000256" key="6">
    <source>
        <dbReference type="ARBA" id="ARBA00022801"/>
    </source>
</evidence>
<feature type="domain" description="BCS1 N-terminal" evidence="14">
    <location>
        <begin position="54"/>
        <end position="233"/>
    </location>
</feature>
<keyword evidence="8" id="KW-1133">Transmembrane helix</keyword>
<evidence type="ECO:0000313" key="15">
    <source>
        <dbReference type="EMBL" id="KAJ7603065.1"/>
    </source>
</evidence>
<feature type="compositionally biased region" description="Gly residues" evidence="12">
    <location>
        <begin position="520"/>
        <end position="531"/>
    </location>
</feature>
<feature type="region of interest" description="Disordered" evidence="12">
    <location>
        <begin position="499"/>
        <end position="560"/>
    </location>
</feature>
<keyword evidence="9" id="KW-0496">Mitochondrion</keyword>
<keyword evidence="6 15" id="KW-0378">Hydrolase</keyword>
<organism evidence="15 16">
    <name type="scientific">Roridomyces roridus</name>
    <dbReference type="NCBI Taxonomy" id="1738132"/>
    <lineage>
        <taxon>Eukaryota</taxon>
        <taxon>Fungi</taxon>
        <taxon>Dikarya</taxon>
        <taxon>Basidiomycota</taxon>
        <taxon>Agaricomycotina</taxon>
        <taxon>Agaricomycetes</taxon>
        <taxon>Agaricomycetidae</taxon>
        <taxon>Agaricales</taxon>
        <taxon>Marasmiineae</taxon>
        <taxon>Mycenaceae</taxon>
        <taxon>Roridomyces</taxon>
    </lineage>
</organism>
<evidence type="ECO:0000259" key="13">
    <source>
        <dbReference type="SMART" id="SM00382"/>
    </source>
</evidence>
<comment type="catalytic activity">
    <reaction evidence="11">
        <text>ATP + H2O = ADP + phosphate + H(+)</text>
        <dbReference type="Rhea" id="RHEA:13065"/>
        <dbReference type="ChEBI" id="CHEBI:15377"/>
        <dbReference type="ChEBI" id="CHEBI:15378"/>
        <dbReference type="ChEBI" id="CHEBI:30616"/>
        <dbReference type="ChEBI" id="CHEBI:43474"/>
        <dbReference type="ChEBI" id="CHEBI:456216"/>
    </reaction>
    <physiologicalReaction direction="left-to-right" evidence="11">
        <dbReference type="Rhea" id="RHEA:13066"/>
    </physiologicalReaction>
</comment>
<evidence type="ECO:0000256" key="11">
    <source>
        <dbReference type="ARBA" id="ARBA00048778"/>
    </source>
</evidence>
<sequence>MGSPKSLPETAAFAPHTSGLGSWFPSSLMGISSIFGALGLLSVGSSLGSSLKLLILGSLLELGRRLAQWLFQRFRFQYSITAQFTDGDPAYEWIVLFITQEHVWKRSREFAVTAKNSERKWSVNTQQLLEGNADYVPMYQIPQLFKWRGYWIDIKRTTNAPLANGSQAPANIYITIYTLDMKVLSAFVEEARERYVEVNRPHLVVHLMDPHRMRHRSPWVNVKHKLRRPLSSIILPAGVLDSLVQDAQEFLQSEDWYTSAGIPHRRGYLLHGPPGTGKTSTIYALAGVLNLEIFSLSLASNVVDDITLQQAASTVPKHGIFLIEDIDCAFPSREEQEEHALGASVPDPSGTQQRVGPPRLVTLSGLLNVIDGVGSEEGRLFFATTNYIDRLDPAFLRPGRVDRKIEYGLATSNQARALFVRFFPEERFPGVLSASDDEDATKAKATPEQRSLASLAEQFAQAIPDGEFSTADLQGYLLGFKTQPVEAVAGVKAWVEREREERRAREVREEERRVKRERGQGQGQGGSGGTRVPGRKHERKAEAEVGGAVPSVSESAGKVE</sequence>
<protein>
    <submittedName>
        <fullName evidence="15">P-loop containing nucleoside triphosphate hydrolase protein</fullName>
    </submittedName>
</protein>
<keyword evidence="7" id="KW-0067">ATP-binding</keyword>
<comment type="subcellular location">
    <subcellularLocation>
        <location evidence="1">Mitochondrion inner membrane</location>
        <topology evidence="1">Single-pass membrane protein</topology>
    </subcellularLocation>
</comment>
<dbReference type="InterPro" id="IPR050747">
    <property type="entry name" value="Mitochondrial_chaperone_BCS1"/>
</dbReference>
<name>A0AAD7F815_9AGAR</name>
<dbReference type="SMART" id="SM00382">
    <property type="entry name" value="AAA"/>
    <property type="match status" value="1"/>
</dbReference>
<dbReference type="InterPro" id="IPR057495">
    <property type="entry name" value="AAA_lid_BCS1"/>
</dbReference>
<dbReference type="GO" id="GO:0005524">
    <property type="term" value="F:ATP binding"/>
    <property type="evidence" value="ECO:0007669"/>
    <property type="project" value="UniProtKB-KW"/>
</dbReference>
<keyword evidence="5" id="KW-0999">Mitochondrion inner membrane</keyword>
<evidence type="ECO:0000256" key="3">
    <source>
        <dbReference type="ARBA" id="ARBA00022692"/>
    </source>
</evidence>
<dbReference type="Pfam" id="PF00004">
    <property type="entry name" value="AAA"/>
    <property type="match status" value="1"/>
</dbReference>
<dbReference type="GO" id="GO:0005743">
    <property type="term" value="C:mitochondrial inner membrane"/>
    <property type="evidence" value="ECO:0007669"/>
    <property type="project" value="UniProtKB-SubCell"/>
</dbReference>
<dbReference type="SMART" id="SM01024">
    <property type="entry name" value="BCS1_N"/>
    <property type="match status" value="1"/>
</dbReference>
<keyword evidence="3" id="KW-0812">Transmembrane</keyword>
<gene>
    <name evidence="15" type="ORF">FB45DRAFT_853713</name>
</gene>
<dbReference type="Gene3D" id="3.40.50.300">
    <property type="entry name" value="P-loop containing nucleotide triphosphate hydrolases"/>
    <property type="match status" value="1"/>
</dbReference>
<dbReference type="GO" id="GO:0016887">
    <property type="term" value="F:ATP hydrolysis activity"/>
    <property type="evidence" value="ECO:0007669"/>
    <property type="project" value="InterPro"/>
</dbReference>
<evidence type="ECO:0000256" key="7">
    <source>
        <dbReference type="ARBA" id="ARBA00022840"/>
    </source>
</evidence>
<dbReference type="InterPro" id="IPR014851">
    <property type="entry name" value="BCS1_N"/>
</dbReference>
<evidence type="ECO:0000256" key="9">
    <source>
        <dbReference type="ARBA" id="ARBA00023128"/>
    </source>
</evidence>
<dbReference type="InterPro" id="IPR027417">
    <property type="entry name" value="P-loop_NTPase"/>
</dbReference>
<dbReference type="EMBL" id="JARKIF010000175">
    <property type="protein sequence ID" value="KAJ7603065.1"/>
    <property type="molecule type" value="Genomic_DNA"/>
</dbReference>
<dbReference type="Pfam" id="PF08740">
    <property type="entry name" value="BCS1_N"/>
    <property type="match status" value="1"/>
</dbReference>
<dbReference type="InterPro" id="IPR003959">
    <property type="entry name" value="ATPase_AAA_core"/>
</dbReference>
<evidence type="ECO:0000256" key="5">
    <source>
        <dbReference type="ARBA" id="ARBA00022792"/>
    </source>
</evidence>
<comment type="similarity">
    <text evidence="2">Belongs to the AAA ATPase family. BCS1 subfamily.</text>
</comment>
<evidence type="ECO:0000256" key="4">
    <source>
        <dbReference type="ARBA" id="ARBA00022741"/>
    </source>
</evidence>
<dbReference type="AlphaFoldDB" id="A0AAD7F815"/>
<keyword evidence="4" id="KW-0547">Nucleotide-binding</keyword>
<evidence type="ECO:0000256" key="10">
    <source>
        <dbReference type="ARBA" id="ARBA00023136"/>
    </source>
</evidence>
<evidence type="ECO:0000256" key="1">
    <source>
        <dbReference type="ARBA" id="ARBA00004434"/>
    </source>
</evidence>